<evidence type="ECO:0000313" key="1">
    <source>
        <dbReference type="EMBL" id="QTA86591.1"/>
    </source>
</evidence>
<evidence type="ECO:0000313" key="2">
    <source>
        <dbReference type="Proteomes" id="UP000663722"/>
    </source>
</evidence>
<dbReference type="RefSeq" id="WP_207682166.1">
    <property type="nucleotide sequence ID" value="NZ_CP061800.1"/>
</dbReference>
<protein>
    <submittedName>
        <fullName evidence="1">Uncharacterized protein</fullName>
    </submittedName>
</protein>
<dbReference type="AlphaFoldDB" id="A0A975GM68"/>
<dbReference type="Proteomes" id="UP000663722">
    <property type="component" value="Chromosome"/>
</dbReference>
<gene>
    <name evidence="1" type="ORF">dnm_026150</name>
</gene>
<dbReference type="EMBL" id="CP061800">
    <property type="protein sequence ID" value="QTA86591.1"/>
    <property type="molecule type" value="Genomic_DNA"/>
</dbReference>
<proteinExistence type="predicted"/>
<sequence length="65" mass="7461">MMLIAERQSNEPLKLIQRVRDFSLQIDAAVQRKTDAWVAEFQRNIINRIISGITTALISKKAVCF</sequence>
<accession>A0A975GM68</accession>
<reference evidence="1" key="1">
    <citation type="journal article" date="2021" name="Microb. Physiol.">
        <title>Proteogenomic Insights into the Physiology of Marine, Sulfate-Reducing, Filamentous Desulfonema limicola and Desulfonema magnum.</title>
        <authorList>
            <person name="Schnaars V."/>
            <person name="Wohlbrand L."/>
            <person name="Scheve S."/>
            <person name="Hinrichs C."/>
            <person name="Reinhardt R."/>
            <person name="Rabus R."/>
        </authorList>
    </citation>
    <scope>NUCLEOTIDE SEQUENCE</scope>
    <source>
        <strain evidence="1">4be13</strain>
    </source>
</reference>
<organism evidence="1 2">
    <name type="scientific">Desulfonema magnum</name>
    <dbReference type="NCBI Taxonomy" id="45655"/>
    <lineage>
        <taxon>Bacteria</taxon>
        <taxon>Pseudomonadati</taxon>
        <taxon>Thermodesulfobacteriota</taxon>
        <taxon>Desulfobacteria</taxon>
        <taxon>Desulfobacterales</taxon>
        <taxon>Desulfococcaceae</taxon>
        <taxon>Desulfonema</taxon>
    </lineage>
</organism>
<name>A0A975GM68_9BACT</name>
<keyword evidence="2" id="KW-1185">Reference proteome</keyword>
<dbReference type="KEGG" id="dmm:dnm_026150"/>